<protein>
    <submittedName>
        <fullName evidence="2">Type IV leader peptidase</fullName>
    </submittedName>
</protein>
<proteinExistence type="predicted"/>
<dbReference type="Proteomes" id="UP000007590">
    <property type="component" value="Chromosome"/>
</dbReference>
<feature type="transmembrane region" description="Helical" evidence="1">
    <location>
        <begin position="109"/>
        <end position="128"/>
    </location>
</feature>
<dbReference type="STRING" id="929556.Solca_1564"/>
<sequence>MHTLLSCSLIITLLIIAYQDFKSREVHWFLFPLLLILSLSKLWYIDQLKEVFSFLINVLMVLVQLLLLTFYFSVKEKKLINIADNYLGWGDILFLFNLCFLLSPVNFILFYLVSLLATIIFFLVYKVFVNTTKPIPLAGLQAIIFTIVYIIDLSSPNIDLLNDFTSQEVLKGWIT</sequence>
<dbReference type="RefSeq" id="WP_014679864.1">
    <property type="nucleotide sequence ID" value="NC_017770.1"/>
</dbReference>
<dbReference type="EMBL" id="CP003349">
    <property type="protein sequence ID" value="AFD06637.1"/>
    <property type="molecule type" value="Genomic_DNA"/>
</dbReference>
<evidence type="ECO:0000313" key="3">
    <source>
        <dbReference type="Proteomes" id="UP000007590"/>
    </source>
</evidence>
<dbReference type="Gene3D" id="1.20.120.1220">
    <property type="match status" value="1"/>
</dbReference>
<dbReference type="KEGG" id="scn:Solca_1564"/>
<keyword evidence="1" id="KW-1133">Transmembrane helix</keyword>
<keyword evidence="1" id="KW-0812">Transmembrane</keyword>
<dbReference type="HOGENOM" id="CLU_1531544_0_0_10"/>
<accession>H8KTR2</accession>
<dbReference type="eggNOG" id="ENOG50336NV">
    <property type="taxonomic scope" value="Bacteria"/>
</dbReference>
<dbReference type="OrthoDB" id="798769at2"/>
<feature type="transmembrane region" description="Helical" evidence="1">
    <location>
        <begin position="134"/>
        <end position="151"/>
    </location>
</feature>
<gene>
    <name evidence="2" type="ordered locus">Solca_1564</name>
</gene>
<keyword evidence="1" id="KW-0472">Membrane</keyword>
<feature type="transmembrane region" description="Helical" evidence="1">
    <location>
        <begin position="51"/>
        <end position="74"/>
    </location>
</feature>
<dbReference type="AlphaFoldDB" id="H8KTR2"/>
<organism evidence="2 3">
    <name type="scientific">Solitalea canadensis (strain ATCC 29591 / DSM 3403 / JCM 21819 / LMG 8368 / NBRC 15130 / NCIMB 12057 / USAM 9D)</name>
    <name type="common">Flexibacter canadensis</name>
    <dbReference type="NCBI Taxonomy" id="929556"/>
    <lineage>
        <taxon>Bacteria</taxon>
        <taxon>Pseudomonadati</taxon>
        <taxon>Bacteroidota</taxon>
        <taxon>Sphingobacteriia</taxon>
        <taxon>Sphingobacteriales</taxon>
        <taxon>Sphingobacteriaceae</taxon>
        <taxon>Solitalea</taxon>
    </lineage>
</organism>
<feature type="transmembrane region" description="Helical" evidence="1">
    <location>
        <begin position="27"/>
        <end position="44"/>
    </location>
</feature>
<keyword evidence="3" id="KW-1185">Reference proteome</keyword>
<name>H8KTR2_SOLCM</name>
<evidence type="ECO:0000256" key="1">
    <source>
        <dbReference type="SAM" id="Phobius"/>
    </source>
</evidence>
<evidence type="ECO:0000313" key="2">
    <source>
        <dbReference type="EMBL" id="AFD06637.1"/>
    </source>
</evidence>
<reference evidence="2" key="1">
    <citation type="submission" date="2012-02" db="EMBL/GenBank/DDBJ databases">
        <title>The complete genome of Solitalea canadensis DSM 3403.</title>
        <authorList>
            <consortium name="US DOE Joint Genome Institute (JGI-PGF)"/>
            <person name="Lucas S."/>
            <person name="Copeland A."/>
            <person name="Lapidus A."/>
            <person name="Glavina del Rio T."/>
            <person name="Dalin E."/>
            <person name="Tice H."/>
            <person name="Bruce D."/>
            <person name="Goodwin L."/>
            <person name="Pitluck S."/>
            <person name="Peters L."/>
            <person name="Ovchinnikova G."/>
            <person name="Lu M."/>
            <person name="Kyrpides N."/>
            <person name="Mavromatis K."/>
            <person name="Ivanova N."/>
            <person name="Brettin T."/>
            <person name="Detter J.C."/>
            <person name="Han C."/>
            <person name="Larimer F."/>
            <person name="Land M."/>
            <person name="Hauser L."/>
            <person name="Markowitz V."/>
            <person name="Cheng J.-F."/>
            <person name="Hugenholtz P."/>
            <person name="Woyke T."/>
            <person name="Wu D."/>
            <person name="Spring S."/>
            <person name="Schroeder M."/>
            <person name="Kopitz M."/>
            <person name="Brambilla E."/>
            <person name="Klenk H.-P."/>
            <person name="Eisen J.A."/>
        </authorList>
    </citation>
    <scope>NUCLEOTIDE SEQUENCE</scope>
    <source>
        <strain evidence="2">DSM 3403</strain>
    </source>
</reference>